<organism evidence="2 3">
    <name type="scientific">Penicillium cosmopolitanum</name>
    <dbReference type="NCBI Taxonomy" id="1131564"/>
    <lineage>
        <taxon>Eukaryota</taxon>
        <taxon>Fungi</taxon>
        <taxon>Dikarya</taxon>
        <taxon>Ascomycota</taxon>
        <taxon>Pezizomycotina</taxon>
        <taxon>Eurotiomycetes</taxon>
        <taxon>Eurotiomycetidae</taxon>
        <taxon>Eurotiales</taxon>
        <taxon>Aspergillaceae</taxon>
        <taxon>Penicillium</taxon>
    </lineage>
</organism>
<proteinExistence type="predicted"/>
<evidence type="ECO:0000313" key="2">
    <source>
        <dbReference type="EMBL" id="KAJ5392184.1"/>
    </source>
</evidence>
<dbReference type="Proteomes" id="UP001147747">
    <property type="component" value="Unassembled WGS sequence"/>
</dbReference>
<evidence type="ECO:0008006" key="4">
    <source>
        <dbReference type="Google" id="ProtNLM"/>
    </source>
</evidence>
<protein>
    <recommendedName>
        <fullName evidence="4">Granulins domain-containing protein</fullName>
    </recommendedName>
</protein>
<sequence length="280" mass="30098">MFAAMDLCKILISLTATLATGTLAQDEPQRRLNETLILKEFPNALSAGDSSDPLFRRASDSLSCQAGYSLCEGEAVCCPTGNTCCSNGYCTDPGYTCCTTLLGSCPNGWQCCADGGCAPLLGECCAGGLYCPAGKQCRTWKGEQTCCPSSGCSGENDTGGSESTLLVATPTISATSVSTSPSGRSLDSQHFKHHSVKLWLTSLHYISHDYDHACVEIWRKFTKSLGDIRWSYCGYNRGICRRRAHYSGFVVQKETSGMLPTKETSLRLRARILARVCGAL</sequence>
<comment type="caution">
    <text evidence="2">The sequence shown here is derived from an EMBL/GenBank/DDBJ whole genome shotgun (WGS) entry which is preliminary data.</text>
</comment>
<feature type="chain" id="PRO_5040962255" description="Granulins domain-containing protein" evidence="1">
    <location>
        <begin position="25"/>
        <end position="280"/>
    </location>
</feature>
<dbReference type="AlphaFoldDB" id="A0A9W9VZB2"/>
<accession>A0A9W9VZB2</accession>
<name>A0A9W9VZB2_9EURO</name>
<evidence type="ECO:0000313" key="3">
    <source>
        <dbReference type="Proteomes" id="UP001147747"/>
    </source>
</evidence>
<feature type="signal peptide" evidence="1">
    <location>
        <begin position="1"/>
        <end position="24"/>
    </location>
</feature>
<gene>
    <name evidence="2" type="ORF">N7509_007674</name>
</gene>
<reference evidence="2" key="1">
    <citation type="submission" date="2022-12" db="EMBL/GenBank/DDBJ databases">
        <authorList>
            <person name="Petersen C."/>
        </authorList>
    </citation>
    <scope>NUCLEOTIDE SEQUENCE</scope>
    <source>
        <strain evidence="2">IBT 29677</strain>
    </source>
</reference>
<reference evidence="2" key="2">
    <citation type="journal article" date="2023" name="IMA Fungus">
        <title>Comparative genomic study of the Penicillium genus elucidates a diverse pangenome and 15 lateral gene transfer events.</title>
        <authorList>
            <person name="Petersen C."/>
            <person name="Sorensen T."/>
            <person name="Nielsen M.R."/>
            <person name="Sondergaard T.E."/>
            <person name="Sorensen J.L."/>
            <person name="Fitzpatrick D.A."/>
            <person name="Frisvad J.C."/>
            <person name="Nielsen K.L."/>
        </authorList>
    </citation>
    <scope>NUCLEOTIDE SEQUENCE</scope>
    <source>
        <strain evidence="2">IBT 29677</strain>
    </source>
</reference>
<dbReference type="RefSeq" id="XP_056487862.1">
    <property type="nucleotide sequence ID" value="XM_056632311.1"/>
</dbReference>
<dbReference type="EMBL" id="JAPZBU010000008">
    <property type="protein sequence ID" value="KAJ5392184.1"/>
    <property type="molecule type" value="Genomic_DNA"/>
</dbReference>
<keyword evidence="3" id="KW-1185">Reference proteome</keyword>
<evidence type="ECO:0000256" key="1">
    <source>
        <dbReference type="SAM" id="SignalP"/>
    </source>
</evidence>
<dbReference type="OrthoDB" id="4777991at2759"/>
<keyword evidence="1" id="KW-0732">Signal</keyword>
<dbReference type="GeneID" id="81371291"/>